<keyword evidence="2 5" id="KW-1133">Transmembrane helix</keyword>
<gene>
    <name evidence="6" type="ORF">QR680_007466</name>
</gene>
<dbReference type="Gene3D" id="1.20.1250.20">
    <property type="entry name" value="MFS general substrate transporter like domains"/>
    <property type="match status" value="1"/>
</dbReference>
<dbReference type="PANTHER" id="PTHR23121">
    <property type="entry name" value="SODIUM-DEPENDENT GLUCOSE TRANSPORTER 1"/>
    <property type="match status" value="1"/>
</dbReference>
<feature type="transmembrane region" description="Helical" evidence="5">
    <location>
        <begin position="193"/>
        <end position="210"/>
    </location>
</feature>
<reference evidence="6" key="1">
    <citation type="submission" date="2023-06" db="EMBL/GenBank/DDBJ databases">
        <title>Genomic analysis of the entomopathogenic nematode Steinernema hermaphroditum.</title>
        <authorList>
            <person name="Schwarz E.M."/>
            <person name="Heppert J.K."/>
            <person name="Baniya A."/>
            <person name="Schwartz H.T."/>
            <person name="Tan C.-H."/>
            <person name="Antoshechkin I."/>
            <person name="Sternberg P.W."/>
            <person name="Goodrich-Blair H."/>
            <person name="Dillman A.R."/>
        </authorList>
    </citation>
    <scope>NUCLEOTIDE SEQUENCE</scope>
    <source>
        <strain evidence="6">PS9179</strain>
        <tissue evidence="6">Whole animal</tissue>
    </source>
</reference>
<comment type="caution">
    <text evidence="6">The sequence shown here is derived from an EMBL/GenBank/DDBJ whole genome shotgun (WGS) entry which is preliminary data.</text>
</comment>
<dbReference type="AlphaFoldDB" id="A0AA39M6F8"/>
<feature type="region of interest" description="Disordered" evidence="4">
    <location>
        <begin position="218"/>
        <end position="240"/>
    </location>
</feature>
<feature type="transmembrane region" description="Helical" evidence="5">
    <location>
        <begin position="49"/>
        <end position="70"/>
    </location>
</feature>
<feature type="transmembrane region" description="Helical" evidence="5">
    <location>
        <begin position="305"/>
        <end position="325"/>
    </location>
</feature>
<feature type="transmembrane region" description="Helical" evidence="5">
    <location>
        <begin position="359"/>
        <end position="381"/>
    </location>
</feature>
<feature type="transmembrane region" description="Helical" evidence="5">
    <location>
        <begin position="135"/>
        <end position="154"/>
    </location>
</feature>
<feature type="transmembrane region" description="Helical" evidence="5">
    <location>
        <begin position="246"/>
        <end position="271"/>
    </location>
</feature>
<evidence type="ECO:0000256" key="3">
    <source>
        <dbReference type="ARBA" id="ARBA00023136"/>
    </source>
</evidence>
<evidence type="ECO:0000313" key="7">
    <source>
        <dbReference type="Proteomes" id="UP001175271"/>
    </source>
</evidence>
<dbReference type="Proteomes" id="UP001175271">
    <property type="component" value="Unassembled WGS sequence"/>
</dbReference>
<keyword evidence="3 5" id="KW-0472">Membrane</keyword>
<feature type="transmembrane region" description="Helical" evidence="5">
    <location>
        <begin position="393"/>
        <end position="413"/>
    </location>
</feature>
<dbReference type="InterPro" id="IPR036259">
    <property type="entry name" value="MFS_trans_sf"/>
</dbReference>
<feature type="transmembrane region" description="Helical" evidence="5">
    <location>
        <begin position="77"/>
        <end position="96"/>
    </location>
</feature>
<evidence type="ECO:0000256" key="4">
    <source>
        <dbReference type="SAM" id="MobiDB-lite"/>
    </source>
</evidence>
<accession>A0AA39M6F8</accession>
<feature type="transmembrane region" description="Helical" evidence="5">
    <location>
        <begin position="332"/>
        <end position="353"/>
    </location>
</feature>
<organism evidence="6 7">
    <name type="scientific">Steinernema hermaphroditum</name>
    <dbReference type="NCBI Taxonomy" id="289476"/>
    <lineage>
        <taxon>Eukaryota</taxon>
        <taxon>Metazoa</taxon>
        <taxon>Ecdysozoa</taxon>
        <taxon>Nematoda</taxon>
        <taxon>Chromadorea</taxon>
        <taxon>Rhabditida</taxon>
        <taxon>Tylenchina</taxon>
        <taxon>Panagrolaimomorpha</taxon>
        <taxon>Strongyloidoidea</taxon>
        <taxon>Steinernematidae</taxon>
        <taxon>Steinernema</taxon>
    </lineage>
</organism>
<keyword evidence="1 5" id="KW-0812">Transmembrane</keyword>
<evidence type="ECO:0000256" key="1">
    <source>
        <dbReference type="ARBA" id="ARBA00022692"/>
    </source>
</evidence>
<feature type="transmembrane region" description="Helical" evidence="5">
    <location>
        <begin position="12"/>
        <end position="29"/>
    </location>
</feature>
<dbReference type="PANTHER" id="PTHR23121:SF10">
    <property type="entry name" value="MAJOR FACILITATOR SUPERFAMILY DOMAIN-CONTAINING PROTEIN 4A"/>
    <property type="match status" value="1"/>
</dbReference>
<feature type="transmembrane region" description="Helical" evidence="5">
    <location>
        <begin position="102"/>
        <end position="128"/>
    </location>
</feature>
<evidence type="ECO:0000256" key="5">
    <source>
        <dbReference type="SAM" id="Phobius"/>
    </source>
</evidence>
<feature type="compositionally biased region" description="Acidic residues" evidence="4">
    <location>
        <begin position="218"/>
        <end position="232"/>
    </location>
</feature>
<evidence type="ECO:0000313" key="6">
    <source>
        <dbReference type="EMBL" id="KAK0422255.1"/>
    </source>
</evidence>
<sequence>MEALRTEFCRKKAVIFLHAAMFAVMGFNVTLTMMSHNERYCNAGVANMFWNFSLFNSFSFVGSLLAPLVLKRFPETNCVVACYVTMSCCLVLISQLTMHPIIMLAIAVFGCASGLSQSAINIGFLRLFAKEHSSFVYILYASYALGVLAPSFFFEVGPPATDCIEMFPSSSNSTKGQIKTVTPHLRSKLPSQHVISLAAVFELLLIYAYFNSAKQNIETEDDPDPREEYEDIDQGHHKDKSTDRNVMSILILVTVTSCVANSLFVVFPYYLSSYSISVENITKSRLFVGGFVIGRLLAFAASLKIAPYFILAVSIIGCGMAICCLSIDPLNLFGCTLFGLFLSPILPTFIPYLRYYLKLNVSTVHVVITGAAFGALLYPLVVAQMIHQFGNRVFIGVNFFSVLLLVILFVGVLNIQSQMEKNQAHQDPVRVLVKRFFTMESALKRTKSIRPMINRLRPNTFRRFRAPTVKNKDEYKVIEEQSTQFEPEDENL</sequence>
<proteinExistence type="predicted"/>
<name>A0AA39M6F8_9BILA</name>
<keyword evidence="7" id="KW-1185">Reference proteome</keyword>
<evidence type="ECO:0000256" key="2">
    <source>
        <dbReference type="ARBA" id="ARBA00022989"/>
    </source>
</evidence>
<dbReference type="EMBL" id="JAUCMV010000001">
    <property type="protein sequence ID" value="KAK0422255.1"/>
    <property type="molecule type" value="Genomic_DNA"/>
</dbReference>
<dbReference type="SUPFAM" id="SSF103473">
    <property type="entry name" value="MFS general substrate transporter"/>
    <property type="match status" value="2"/>
</dbReference>
<protein>
    <submittedName>
        <fullName evidence="6">Uncharacterized protein</fullName>
    </submittedName>
</protein>